<dbReference type="Proteomes" id="UP000285523">
    <property type="component" value="Unassembled WGS sequence"/>
</dbReference>
<proteinExistence type="predicted"/>
<dbReference type="EMBL" id="QYYD01000001">
    <property type="protein sequence ID" value="RJF78687.1"/>
    <property type="molecule type" value="Genomic_DNA"/>
</dbReference>
<reference evidence="2 3" key="1">
    <citation type="submission" date="2018-09" db="EMBL/GenBank/DDBJ databases">
        <title>Draft genome sequence of Rhodopseudomonas palustris 2.1.18.</title>
        <authorList>
            <person name="Robertson S.L."/>
            <person name="Meyer T.E."/>
            <person name="Kyndt J.A."/>
        </authorList>
    </citation>
    <scope>NUCLEOTIDE SEQUENCE [LARGE SCALE GENOMIC DNA]</scope>
    <source>
        <strain evidence="2 3">2.1.18</strain>
    </source>
</reference>
<name>A0A418VQV4_RHOPL</name>
<sequence length="79" mass="9234">MLNWQSQCLLVILMIGDTKSAGWRRRQPSVQRQQQQHREEEESSPEAMRSDEGAVETMAFMCRSPSNKEPTTMSWRFSD</sequence>
<evidence type="ECO:0000313" key="2">
    <source>
        <dbReference type="EMBL" id="RJF78687.1"/>
    </source>
</evidence>
<evidence type="ECO:0000313" key="3">
    <source>
        <dbReference type="Proteomes" id="UP000285523"/>
    </source>
</evidence>
<dbReference type="AlphaFoldDB" id="A0A418VQV4"/>
<evidence type="ECO:0000256" key="1">
    <source>
        <dbReference type="SAM" id="MobiDB-lite"/>
    </source>
</evidence>
<protein>
    <submittedName>
        <fullName evidence="2">Uncharacterized protein</fullName>
    </submittedName>
</protein>
<feature type="region of interest" description="Disordered" evidence="1">
    <location>
        <begin position="21"/>
        <end position="52"/>
    </location>
</feature>
<organism evidence="2 3">
    <name type="scientific">Rhodopseudomonas palustris</name>
    <dbReference type="NCBI Taxonomy" id="1076"/>
    <lineage>
        <taxon>Bacteria</taxon>
        <taxon>Pseudomonadati</taxon>
        <taxon>Pseudomonadota</taxon>
        <taxon>Alphaproteobacteria</taxon>
        <taxon>Hyphomicrobiales</taxon>
        <taxon>Nitrobacteraceae</taxon>
        <taxon>Rhodopseudomonas</taxon>
    </lineage>
</organism>
<comment type="caution">
    <text evidence="2">The sequence shown here is derived from an EMBL/GenBank/DDBJ whole genome shotgun (WGS) entry which is preliminary data.</text>
</comment>
<accession>A0A418VQV4</accession>
<gene>
    <name evidence="2" type="ORF">D4Q52_00520</name>
</gene>